<dbReference type="PANTHER" id="PTHR42912">
    <property type="entry name" value="METHYLTRANSFERASE"/>
    <property type="match status" value="1"/>
</dbReference>
<dbReference type="RefSeq" id="WP_207678451.1">
    <property type="nucleotide sequence ID" value="NZ_CP061800.1"/>
</dbReference>
<name>A0A975GQN5_9BACT</name>
<proteinExistence type="predicted"/>
<keyword evidence="2" id="KW-0489">Methyltransferase</keyword>
<dbReference type="CDD" id="cd02440">
    <property type="entry name" value="AdoMet_MTases"/>
    <property type="match status" value="1"/>
</dbReference>
<dbReference type="Pfam" id="PF08241">
    <property type="entry name" value="Methyltransf_11"/>
    <property type="match status" value="1"/>
</dbReference>
<accession>A0A975GQN5</accession>
<dbReference type="Proteomes" id="UP000663722">
    <property type="component" value="Chromosome"/>
</dbReference>
<dbReference type="Gene3D" id="3.40.50.150">
    <property type="entry name" value="Vaccinia Virus protein VP39"/>
    <property type="match status" value="1"/>
</dbReference>
<dbReference type="InterPro" id="IPR050508">
    <property type="entry name" value="Methyltransf_Superfamily"/>
</dbReference>
<reference evidence="2" key="1">
    <citation type="journal article" date="2021" name="Microb. Physiol.">
        <title>Proteogenomic Insights into the Physiology of Marine, Sulfate-Reducing, Filamentous Desulfonema limicola and Desulfonema magnum.</title>
        <authorList>
            <person name="Schnaars V."/>
            <person name="Wohlbrand L."/>
            <person name="Scheve S."/>
            <person name="Hinrichs C."/>
            <person name="Reinhardt R."/>
            <person name="Rabus R."/>
        </authorList>
    </citation>
    <scope>NUCLEOTIDE SEQUENCE</scope>
    <source>
        <strain evidence="2">4be13</strain>
    </source>
</reference>
<keyword evidence="2" id="KW-0808">Transferase</keyword>
<dbReference type="InterPro" id="IPR029063">
    <property type="entry name" value="SAM-dependent_MTases_sf"/>
</dbReference>
<dbReference type="GO" id="GO:0000179">
    <property type="term" value="F:rRNA (adenine-N6,N6-)-dimethyltransferase activity"/>
    <property type="evidence" value="ECO:0007669"/>
    <property type="project" value="InterPro"/>
</dbReference>
<organism evidence="2 3">
    <name type="scientific">Desulfonema magnum</name>
    <dbReference type="NCBI Taxonomy" id="45655"/>
    <lineage>
        <taxon>Bacteria</taxon>
        <taxon>Pseudomonadati</taxon>
        <taxon>Thermodesulfobacteriota</taxon>
        <taxon>Desulfobacteria</taxon>
        <taxon>Desulfobacterales</taxon>
        <taxon>Desulfococcaceae</taxon>
        <taxon>Desulfonema</taxon>
    </lineage>
</organism>
<protein>
    <submittedName>
        <fullName evidence="2">SAM-dependent DNA methylase</fullName>
    </submittedName>
</protein>
<dbReference type="SUPFAM" id="SSF53335">
    <property type="entry name" value="S-adenosyl-L-methionine-dependent methyltransferases"/>
    <property type="match status" value="1"/>
</dbReference>
<sequence>MKTDSDQRIAEKILQVADLENKQVLEIGCGDGRITSLMVGKPKQLTAIEPDAEKIREARKKVSGADFRIGSGENLKFPDKCFDLVIFTLSLHHQNSKLAIREAGRVVKDSCNILIIEPVNEGEVERIFAFLRNEDQATLEVQKSISESGLNLEHSEVFHAKWIFENKQDLYQSLFEYYDMSFDADTVLQISDLMGAKLDTCPIVLQDIMIIQSLKKY</sequence>
<dbReference type="InterPro" id="IPR013216">
    <property type="entry name" value="Methyltransf_11"/>
</dbReference>
<dbReference type="AlphaFoldDB" id="A0A975GQN5"/>
<dbReference type="KEGG" id="dmm:dnm_061510"/>
<feature type="domain" description="Methyltransferase type 11" evidence="1">
    <location>
        <begin position="25"/>
        <end position="110"/>
    </location>
</feature>
<keyword evidence="3" id="KW-1185">Reference proteome</keyword>
<dbReference type="PROSITE" id="PS01131">
    <property type="entry name" value="RRNA_A_DIMETH"/>
    <property type="match status" value="1"/>
</dbReference>
<dbReference type="PANTHER" id="PTHR42912:SF93">
    <property type="entry name" value="N6-ADENOSINE-METHYLTRANSFERASE TMT1A"/>
    <property type="match status" value="1"/>
</dbReference>
<dbReference type="InterPro" id="IPR020596">
    <property type="entry name" value="rRNA_Ade_Mease_Trfase_CS"/>
</dbReference>
<evidence type="ECO:0000313" key="3">
    <source>
        <dbReference type="Proteomes" id="UP000663722"/>
    </source>
</evidence>
<dbReference type="EMBL" id="CP061800">
    <property type="protein sequence ID" value="QTA90090.1"/>
    <property type="molecule type" value="Genomic_DNA"/>
</dbReference>
<evidence type="ECO:0000313" key="2">
    <source>
        <dbReference type="EMBL" id="QTA90090.1"/>
    </source>
</evidence>
<evidence type="ECO:0000259" key="1">
    <source>
        <dbReference type="Pfam" id="PF08241"/>
    </source>
</evidence>
<gene>
    <name evidence="2" type="ORF">dnm_061510</name>
</gene>